<feature type="transmembrane region" description="Helical" evidence="1">
    <location>
        <begin position="21"/>
        <end position="41"/>
    </location>
</feature>
<keyword evidence="3" id="KW-1185">Reference proteome</keyword>
<evidence type="ECO:0000313" key="3">
    <source>
        <dbReference type="Proteomes" id="UP000198290"/>
    </source>
</evidence>
<dbReference type="STRING" id="332411.VI06_21735"/>
<dbReference type="AlphaFoldDB" id="A0A3G9GGS3"/>
<keyword evidence="1" id="KW-0472">Membrane</keyword>
<accession>A0A3G9GGS3</accession>
<keyword evidence="1" id="KW-1133">Transmembrane helix</keyword>
<dbReference type="RefSeq" id="WP_089085180.1">
    <property type="nucleotide sequence ID" value="NZ_AP018823.1"/>
</dbReference>
<proteinExistence type="predicted"/>
<dbReference type="KEGG" id="amah:DLM_3472"/>
<dbReference type="EMBL" id="AP018823">
    <property type="protein sequence ID" value="BBF87060.1"/>
    <property type="molecule type" value="Genomic_DNA"/>
</dbReference>
<name>A0A3G9GGS3_9NEIS</name>
<keyword evidence="1" id="KW-0812">Transmembrane</keyword>
<feature type="transmembrane region" description="Helical" evidence="1">
    <location>
        <begin position="104"/>
        <end position="120"/>
    </location>
</feature>
<feature type="transmembrane region" description="Helical" evidence="1">
    <location>
        <begin position="61"/>
        <end position="83"/>
    </location>
</feature>
<protein>
    <recommendedName>
        <fullName evidence="4">Transmembrane protein</fullName>
    </recommendedName>
</protein>
<dbReference type="Proteomes" id="UP000198290">
    <property type="component" value="Chromosome"/>
</dbReference>
<organism evidence="2 3">
    <name type="scientific">Aquitalea magnusonii</name>
    <dbReference type="NCBI Taxonomy" id="332411"/>
    <lineage>
        <taxon>Bacteria</taxon>
        <taxon>Pseudomonadati</taxon>
        <taxon>Pseudomonadota</taxon>
        <taxon>Betaproteobacteria</taxon>
        <taxon>Neisseriales</taxon>
        <taxon>Chromobacteriaceae</taxon>
        <taxon>Aquitalea</taxon>
    </lineage>
</organism>
<evidence type="ECO:0008006" key="4">
    <source>
        <dbReference type="Google" id="ProtNLM"/>
    </source>
</evidence>
<dbReference type="OrthoDB" id="8595658at2"/>
<reference evidence="3" key="3">
    <citation type="journal article" date="2017" name="Plant Physiol. Biochem.">
        <title>Differential oxidative and antioxidative response of duckweed Lemna minor toward plant growth promoting/inhibiting bacteria.</title>
        <authorList>
            <person name="Ishizawa H."/>
            <person name="Kuroda M."/>
            <person name="Morikawa M."/>
            <person name="Ike M."/>
        </authorList>
    </citation>
    <scope>NUCLEOTIDE SEQUENCE [LARGE SCALE GENOMIC DNA]</scope>
    <source>
        <strain evidence="3">H3</strain>
    </source>
</reference>
<evidence type="ECO:0000313" key="2">
    <source>
        <dbReference type="EMBL" id="BBF87060.1"/>
    </source>
</evidence>
<reference evidence="3" key="1">
    <citation type="journal article" date="2017" name="Biotechnol. Biofuels">
        <title>Evaluation of environmental bacterial communities as a factor affecting the growth of duckweed Lemna minor.</title>
        <authorList>
            <person name="Ishizawa H."/>
            <person name="Kuroda M."/>
            <person name="Morikawa M."/>
            <person name="Ike M."/>
        </authorList>
    </citation>
    <scope>NUCLEOTIDE SEQUENCE [LARGE SCALE GENOMIC DNA]</scope>
    <source>
        <strain evidence="3">H3</strain>
    </source>
</reference>
<sequence length="442" mass="47797">MQASENQLQQETLPGKPRWPRYVMLILASTLLSTLLSTYTTAVSTAAPLTGFWLKAAAPGFMLSCFWTLLRYSGWLLAGWIVAHRNALHLAAYQQEEQRRQARLYIPHIALLGPACLYAGDRQVLLRQQRAKPVPFCNLLAVPQCESAAPPYLAEPESISEADGQQDTDAAMWDAYAAGDEAVADDESSEEIGIPLADDAAVSDMTSGEEEQEQRLPAAQYLPAQLATMLAEWPRPVLNPSVPVSWSGSEDAWLRFRQHASELGIFLTAHPQRLHNPEDIDLVIDALHARQHASYHLLAGIVTPVASFGASHGPPAAEAAFAMLASNTPAGGSLSRPVLFSTPEHLALAQRNAALANPPASFFSLNRDSPEALSAAGWQIDAVEHEPYWGNPGALGCWIMAAMAVEAAMLRQQAVGWHAQQAHQHWAGMALPPESTTTGAST</sequence>
<reference evidence="2 3" key="2">
    <citation type="journal article" date="2017" name="Genome Announc.">
        <title>Draft genome sequence of Aquitalea magnusonii strain H3, a plant growth-promoting bacterium of duckweed Lemna minor.</title>
        <authorList>
            <person name="Ishizawa H."/>
            <person name="Kuroda M."/>
            <person name="Ike M."/>
        </authorList>
    </citation>
    <scope>NUCLEOTIDE SEQUENCE [LARGE SCALE GENOMIC DNA]</scope>
    <source>
        <strain evidence="2 3">H3</strain>
    </source>
</reference>
<gene>
    <name evidence="2" type="ORF">DLM_3472</name>
</gene>
<evidence type="ECO:0000256" key="1">
    <source>
        <dbReference type="SAM" id="Phobius"/>
    </source>
</evidence>